<dbReference type="GO" id="GO:0051117">
    <property type="term" value="F:ATPase binding"/>
    <property type="evidence" value="ECO:0007669"/>
    <property type="project" value="TreeGrafter"/>
</dbReference>
<feature type="coiled-coil region" evidence="3">
    <location>
        <begin position="157"/>
        <end position="184"/>
    </location>
</feature>
<organism evidence="5 6">
    <name type="scientific">Pseudonocardia asaccharolytica DSM 44247 = NBRC 16224</name>
    <dbReference type="NCBI Taxonomy" id="1123024"/>
    <lineage>
        <taxon>Bacteria</taxon>
        <taxon>Bacillati</taxon>
        <taxon>Actinomycetota</taxon>
        <taxon>Actinomycetes</taxon>
        <taxon>Pseudonocardiales</taxon>
        <taxon>Pseudonocardiaceae</taxon>
        <taxon>Pseudonocardia</taxon>
    </lineage>
</organism>
<evidence type="ECO:0000256" key="1">
    <source>
        <dbReference type="ARBA" id="ARBA00007039"/>
    </source>
</evidence>
<accession>A0A511CVT6</accession>
<gene>
    <name evidence="5" type="ORF">PA7_05190</name>
</gene>
<evidence type="ECO:0000256" key="2">
    <source>
        <dbReference type="RuleBase" id="RU003567"/>
    </source>
</evidence>
<name>A0A511CVT6_9PSEU</name>
<dbReference type="Proteomes" id="UP000321328">
    <property type="component" value="Unassembled WGS sequence"/>
</dbReference>
<keyword evidence="3" id="KW-0175">Coiled coil</keyword>
<feature type="compositionally biased region" description="Pro residues" evidence="4">
    <location>
        <begin position="23"/>
        <end position="36"/>
    </location>
</feature>
<dbReference type="GO" id="GO:0004176">
    <property type="term" value="F:ATP-dependent peptidase activity"/>
    <property type="evidence" value="ECO:0007669"/>
    <property type="project" value="InterPro"/>
</dbReference>
<feature type="compositionally biased region" description="Pro residues" evidence="4">
    <location>
        <begin position="1"/>
        <end position="15"/>
    </location>
</feature>
<evidence type="ECO:0000313" key="5">
    <source>
        <dbReference type="EMBL" id="GEL16682.1"/>
    </source>
</evidence>
<dbReference type="PRINTS" id="PR00127">
    <property type="entry name" value="CLPPROTEASEP"/>
</dbReference>
<dbReference type="Pfam" id="PF00574">
    <property type="entry name" value="CLP_protease"/>
    <property type="match status" value="1"/>
</dbReference>
<dbReference type="InterPro" id="IPR023562">
    <property type="entry name" value="ClpP/TepA"/>
</dbReference>
<dbReference type="InterPro" id="IPR001907">
    <property type="entry name" value="ClpP"/>
</dbReference>
<dbReference type="AlphaFoldDB" id="A0A511CVT6"/>
<sequence length="225" mass="24279">MNDTWPPPPLPPPPGEPRRTPWQPGPHPQAPLPTMPPTTVETGPDWLAQRLLDQRIVALSGRLGPAVVNRATASLAIIDASGDDPVELRLCDVDADLDDTLTLLDALDLVSVPVHATCVGGLTGAAVALLAVADRRVAGARAVLALREPRMQTSGHAADVEARAEEHRRRLRLLQERLATACRRPLDEVAGDMYTGRILTADEARDYGLIDAVAGERRRHSPARR</sequence>
<dbReference type="PANTHER" id="PTHR10381:SF11">
    <property type="entry name" value="ATP-DEPENDENT CLP PROTEASE PROTEOLYTIC SUBUNIT, MITOCHONDRIAL"/>
    <property type="match status" value="1"/>
</dbReference>
<dbReference type="EMBL" id="BJVI01000003">
    <property type="protein sequence ID" value="GEL16682.1"/>
    <property type="molecule type" value="Genomic_DNA"/>
</dbReference>
<feature type="region of interest" description="Disordered" evidence="4">
    <location>
        <begin position="1"/>
        <end position="42"/>
    </location>
</feature>
<dbReference type="GO" id="GO:0004252">
    <property type="term" value="F:serine-type endopeptidase activity"/>
    <property type="evidence" value="ECO:0007669"/>
    <property type="project" value="InterPro"/>
</dbReference>
<dbReference type="Gene3D" id="3.90.226.10">
    <property type="entry name" value="2-enoyl-CoA Hydratase, Chain A, domain 1"/>
    <property type="match status" value="1"/>
</dbReference>
<dbReference type="GO" id="GO:0006515">
    <property type="term" value="P:protein quality control for misfolded or incompletely synthesized proteins"/>
    <property type="evidence" value="ECO:0007669"/>
    <property type="project" value="TreeGrafter"/>
</dbReference>
<comment type="caution">
    <text evidence="5">The sequence shown here is derived from an EMBL/GenBank/DDBJ whole genome shotgun (WGS) entry which is preliminary data.</text>
</comment>
<proteinExistence type="inferred from homology"/>
<evidence type="ECO:0000256" key="3">
    <source>
        <dbReference type="SAM" id="Coils"/>
    </source>
</evidence>
<dbReference type="RefSeq" id="WP_211223891.1">
    <property type="nucleotide sequence ID" value="NZ_AUII01000007.1"/>
</dbReference>
<dbReference type="InterPro" id="IPR029045">
    <property type="entry name" value="ClpP/crotonase-like_dom_sf"/>
</dbReference>
<evidence type="ECO:0000256" key="4">
    <source>
        <dbReference type="SAM" id="MobiDB-lite"/>
    </source>
</evidence>
<comment type="similarity">
    <text evidence="1 2">Belongs to the peptidase S14 family.</text>
</comment>
<dbReference type="GO" id="GO:0009368">
    <property type="term" value="C:endopeptidase Clp complex"/>
    <property type="evidence" value="ECO:0007669"/>
    <property type="project" value="TreeGrafter"/>
</dbReference>
<dbReference type="SUPFAM" id="SSF52096">
    <property type="entry name" value="ClpP/crotonase"/>
    <property type="match status" value="1"/>
</dbReference>
<keyword evidence="6" id="KW-1185">Reference proteome</keyword>
<reference evidence="5 6" key="1">
    <citation type="submission" date="2019-07" db="EMBL/GenBank/DDBJ databases">
        <title>Whole genome shotgun sequence of Pseudonocardia asaccharolytica NBRC 16224.</title>
        <authorList>
            <person name="Hosoyama A."/>
            <person name="Uohara A."/>
            <person name="Ohji S."/>
            <person name="Ichikawa N."/>
        </authorList>
    </citation>
    <scope>NUCLEOTIDE SEQUENCE [LARGE SCALE GENOMIC DNA]</scope>
    <source>
        <strain evidence="5 6">NBRC 16224</strain>
    </source>
</reference>
<protein>
    <recommendedName>
        <fullName evidence="2">ATP-dependent Clp protease proteolytic subunit</fullName>
    </recommendedName>
</protein>
<evidence type="ECO:0000313" key="6">
    <source>
        <dbReference type="Proteomes" id="UP000321328"/>
    </source>
</evidence>
<dbReference type="PANTHER" id="PTHR10381">
    <property type="entry name" value="ATP-DEPENDENT CLP PROTEASE PROTEOLYTIC SUBUNIT"/>
    <property type="match status" value="1"/>
</dbReference>
<dbReference type="STRING" id="1123024.GCA_000423625_02089"/>